<keyword evidence="2" id="KW-1185">Reference proteome</keyword>
<name>A0A4D6DYH3_9CAUD</name>
<proteinExistence type="predicted"/>
<reference evidence="2" key="1">
    <citation type="submission" date="2019-04" db="EMBL/GenBank/DDBJ databases">
        <authorList>
            <person name="Morozova V.V."/>
            <person name="Tikunov A.Y."/>
            <person name="Fofanov M.V."/>
            <person name="Tikunova N.V."/>
        </authorList>
    </citation>
    <scope>NUCLEOTIDE SEQUENCE [LARGE SCALE GENOMIC DNA]</scope>
</reference>
<sequence length="93" mass="10176">MLRSVAKTIFISFSPHVLRLPAYGALRGSSLPVRRNQRRVSGGAAVELLTSSLYNPCAYFDGLYFSPDVLALGFLLFTAGKPRVHGIIETTFT</sequence>
<organism evidence="1 2">
    <name type="scientific">Raoultella phage RP180</name>
    <dbReference type="NCBI Taxonomy" id="2565500"/>
    <lineage>
        <taxon>Viruses</taxon>
        <taxon>Duplodnaviria</taxon>
        <taxon>Heunggongvirae</taxon>
        <taxon>Uroviricota</taxon>
        <taxon>Caudoviricetes</taxon>
        <taxon>Sarkviridae</taxon>
        <taxon>Guernseyvirinae</taxon>
        <taxon>Kagunavirus</taxon>
        <taxon>Kagunavirus RP180</taxon>
    </lineage>
</organism>
<evidence type="ECO:0000313" key="2">
    <source>
        <dbReference type="Proteomes" id="UP000296988"/>
    </source>
</evidence>
<accession>A0A4D6DYH3</accession>
<dbReference type="EMBL" id="MK737937">
    <property type="protein sequence ID" value="QBZ71298.1"/>
    <property type="molecule type" value="Genomic_DNA"/>
</dbReference>
<gene>
    <name evidence="1" type="ORF">RP180_43</name>
</gene>
<evidence type="ECO:0000313" key="1">
    <source>
        <dbReference type="EMBL" id="QBZ71298.1"/>
    </source>
</evidence>
<dbReference type="Proteomes" id="UP000296988">
    <property type="component" value="Segment"/>
</dbReference>
<protein>
    <submittedName>
        <fullName evidence="1">Uncharacterized protein</fullName>
    </submittedName>
</protein>